<evidence type="ECO:0000313" key="5">
    <source>
        <dbReference type="Proteomes" id="UP000309673"/>
    </source>
</evidence>
<dbReference type="EMBL" id="SUPK01000003">
    <property type="protein sequence ID" value="TJY42743.1"/>
    <property type="molecule type" value="Genomic_DNA"/>
</dbReference>
<keyword evidence="5" id="KW-1185">Reference proteome</keyword>
<dbReference type="PIRSF" id="PIRSF015244">
    <property type="entry name" value="UCP015244"/>
    <property type="match status" value="1"/>
</dbReference>
<evidence type="ECO:0000259" key="1">
    <source>
        <dbReference type="Pfam" id="PF09940"/>
    </source>
</evidence>
<dbReference type="Gene3D" id="3.50.30.90">
    <property type="match status" value="1"/>
</dbReference>
<dbReference type="InterPro" id="IPR012353">
    <property type="entry name" value="UCP015244"/>
</dbReference>
<evidence type="ECO:0000259" key="3">
    <source>
        <dbReference type="Pfam" id="PF16254"/>
    </source>
</evidence>
<evidence type="ECO:0000259" key="2">
    <source>
        <dbReference type="Pfam" id="PF16221"/>
    </source>
</evidence>
<dbReference type="Gene3D" id="3.40.630.10">
    <property type="entry name" value="Zn peptidases"/>
    <property type="match status" value="1"/>
</dbReference>
<proteinExistence type="predicted"/>
<comment type="caution">
    <text evidence="4">The sequence shown here is derived from an EMBL/GenBank/DDBJ whole genome shotgun (WGS) entry which is preliminary data.</text>
</comment>
<dbReference type="InterPro" id="IPR036388">
    <property type="entry name" value="WH-like_DNA-bd_sf"/>
</dbReference>
<dbReference type="OrthoDB" id="9765654at2"/>
<accession>A0A4U0FCW6</accession>
<gene>
    <name evidence="4" type="ORF">E5161_07835</name>
</gene>
<protein>
    <submittedName>
        <fullName evidence="4">DUF4910 domain-containing protein</fullName>
    </submittedName>
</protein>
<dbReference type="InterPro" id="IPR032589">
    <property type="entry name" value="DUF4910"/>
</dbReference>
<feature type="domain" description="DUF2172" evidence="1">
    <location>
        <begin position="70"/>
        <end position="160"/>
    </location>
</feature>
<dbReference type="Proteomes" id="UP000309673">
    <property type="component" value="Unassembled WGS sequence"/>
</dbReference>
<dbReference type="InterPro" id="IPR032610">
    <property type="entry name" value="DUF2172"/>
</dbReference>
<evidence type="ECO:0000313" key="4">
    <source>
        <dbReference type="EMBL" id="TJY42743.1"/>
    </source>
</evidence>
<name>A0A4U0FCW6_9BACL</name>
<dbReference type="SUPFAM" id="SSF53187">
    <property type="entry name" value="Zn-dependent exopeptidases"/>
    <property type="match status" value="1"/>
</dbReference>
<reference evidence="4 5" key="1">
    <citation type="submission" date="2019-04" db="EMBL/GenBank/DDBJ databases">
        <title>Cohnella sp. nov., isolated from soil.</title>
        <authorList>
            <person name="Kim W."/>
        </authorList>
    </citation>
    <scope>NUCLEOTIDE SEQUENCE [LARGE SCALE GENOMIC DNA]</scope>
    <source>
        <strain evidence="4 5">CAU 1483</strain>
    </source>
</reference>
<dbReference type="InterPro" id="IPR032622">
    <property type="entry name" value="UCP01524_HTH"/>
</dbReference>
<dbReference type="Gene3D" id="1.10.10.10">
    <property type="entry name" value="Winged helix-like DNA-binding domain superfamily/Winged helix DNA-binding domain"/>
    <property type="match status" value="1"/>
</dbReference>
<dbReference type="Pfam" id="PF09940">
    <property type="entry name" value="DUF2172"/>
    <property type="match status" value="1"/>
</dbReference>
<sequence length="450" mass="50813">MIQLVSCQESRRRIYASMLMELFDRLSLIPQGAAGPCVRETLRTLGETVPIRQREYPTGTACYDWTVPQEWSVRQAYILDGQGRRLVDYRDHPLHLVERTVPIRKVVSREELLRHLHTRPDLPDSIPYVSALGGEDWGFCLEHRRLAEFTEDLYEVVIDAELAEGTMTIGEGFIQGKTDREILLSANIWPSSLAVSGLSGPIVQTMIYRKLLERTNLKYSYRFLYLPETIGSILYLSRHGEHLRSRMAAGYVVACVGHGESYTYKKSRRGHSLADKAALHILKQSGVPYRVVDWSPIGGDERHYGSQAFDLPVGSLMRTAYADYPEYRTSLDNRTLISEVAMRQTVDLYLDVLMTIESNERYQAMQVHGQPKLDPKALYPFGGAPRIEALERLTAVYSYLLAFSDGTHDVIDIADKLNLTGKDIAEACSALEREGLLRPVSDAAERAGVL</sequence>
<organism evidence="4 5">
    <name type="scientific">Cohnella pontilimi</name>
    <dbReference type="NCBI Taxonomy" id="2564100"/>
    <lineage>
        <taxon>Bacteria</taxon>
        <taxon>Bacillati</taxon>
        <taxon>Bacillota</taxon>
        <taxon>Bacilli</taxon>
        <taxon>Bacillales</taxon>
        <taxon>Paenibacillaceae</taxon>
        <taxon>Cohnella</taxon>
    </lineage>
</organism>
<dbReference type="Pfam" id="PF16221">
    <property type="entry name" value="HTH_47"/>
    <property type="match status" value="1"/>
</dbReference>
<feature type="domain" description="DUF4910" evidence="3">
    <location>
        <begin position="25"/>
        <end position="359"/>
    </location>
</feature>
<dbReference type="Pfam" id="PF16254">
    <property type="entry name" value="DUF4910"/>
    <property type="match status" value="1"/>
</dbReference>
<feature type="domain" description="UCP01524 winged helix-turn-helix" evidence="2">
    <location>
        <begin position="362"/>
        <end position="438"/>
    </location>
</feature>
<dbReference type="AlphaFoldDB" id="A0A4U0FCW6"/>